<comment type="caution">
    <text evidence="2">The sequence shown here is derived from an EMBL/GenBank/DDBJ whole genome shotgun (WGS) entry which is preliminary data.</text>
</comment>
<accession>A0A0M0KMN9</accession>
<proteinExistence type="predicted"/>
<dbReference type="EMBL" id="LILD01000001">
    <property type="protein sequence ID" value="KOO39877.1"/>
    <property type="molecule type" value="Genomic_DNA"/>
</dbReference>
<dbReference type="RefSeq" id="WP_053431724.1">
    <property type="nucleotide sequence ID" value="NZ_LILD02000002.1"/>
</dbReference>
<evidence type="ECO:0000256" key="1">
    <source>
        <dbReference type="SAM" id="MobiDB-lite"/>
    </source>
</evidence>
<sequence>MAIEWGVIIAFLGLVVSYQAYQLNRTKGVKTDTQESAEVKAELVYIRRGVDDIKIDLRANKEQISRMGERLTRVEESTKSAHHRIDQLKGEGKK</sequence>
<dbReference type="PATRIC" id="fig|136160.3.peg.3309"/>
<reference evidence="2" key="1">
    <citation type="submission" date="2015-08" db="EMBL/GenBank/DDBJ databases">
        <title>Complete DNA Sequence of Pseudomonas syringae pv. actinidiae, the Causal Agent of Kiwifruit Canker Disease.</title>
        <authorList>
            <person name="Rikkerink E.H.A."/>
            <person name="Fineran P.C."/>
        </authorList>
    </citation>
    <scope>NUCLEOTIDE SEQUENCE</scope>
    <source>
        <strain evidence="2">DSM 13666</strain>
    </source>
</reference>
<dbReference type="AlphaFoldDB" id="A0A0M0KMN9"/>
<protein>
    <submittedName>
        <fullName evidence="2">Uncharacterized protein</fullName>
    </submittedName>
</protein>
<name>A0A0M0KMN9_ALKHA</name>
<evidence type="ECO:0000313" key="2">
    <source>
        <dbReference type="EMBL" id="KOO39877.1"/>
    </source>
</evidence>
<organism evidence="2">
    <name type="scientific">Halalkalibacterium halodurans</name>
    <name type="common">Bacillus halodurans</name>
    <dbReference type="NCBI Taxonomy" id="86665"/>
    <lineage>
        <taxon>Bacteria</taxon>
        <taxon>Bacillati</taxon>
        <taxon>Bacillota</taxon>
        <taxon>Bacilli</taxon>
        <taxon>Bacillales</taxon>
        <taxon>Bacillaceae</taxon>
        <taxon>Halalkalibacterium (ex Joshi et al. 2022)</taxon>
    </lineage>
</organism>
<feature type="region of interest" description="Disordered" evidence="1">
    <location>
        <begin position="70"/>
        <end position="94"/>
    </location>
</feature>
<gene>
    <name evidence="2" type="ORF">AMD02_14235</name>
</gene>